<sequence>MHWVSAPRGQREVSSSHLFLTRLVPPLLLTAHSQSTGTRGPGHSLELGSEHRQWTHGPLLLARSPTRLQGTRDSYWANPIAFYRIKHYKGSTVGFDIFAVFSSFSAEVKSLSGMVSGAARVCNAALFNEQSEREPTPHSSR</sequence>
<dbReference type="EMBL" id="JANPWB010000008">
    <property type="protein sequence ID" value="KAJ1161238.1"/>
    <property type="molecule type" value="Genomic_DNA"/>
</dbReference>
<keyword evidence="2" id="KW-1185">Reference proteome</keyword>
<organism evidence="1 2">
    <name type="scientific">Pleurodeles waltl</name>
    <name type="common">Iberian ribbed newt</name>
    <dbReference type="NCBI Taxonomy" id="8319"/>
    <lineage>
        <taxon>Eukaryota</taxon>
        <taxon>Metazoa</taxon>
        <taxon>Chordata</taxon>
        <taxon>Craniata</taxon>
        <taxon>Vertebrata</taxon>
        <taxon>Euteleostomi</taxon>
        <taxon>Amphibia</taxon>
        <taxon>Batrachia</taxon>
        <taxon>Caudata</taxon>
        <taxon>Salamandroidea</taxon>
        <taxon>Salamandridae</taxon>
        <taxon>Pleurodelinae</taxon>
        <taxon>Pleurodeles</taxon>
    </lineage>
</organism>
<dbReference type="Proteomes" id="UP001066276">
    <property type="component" value="Chromosome 4_2"/>
</dbReference>
<evidence type="ECO:0000313" key="2">
    <source>
        <dbReference type="Proteomes" id="UP001066276"/>
    </source>
</evidence>
<reference evidence="1" key="1">
    <citation type="journal article" date="2022" name="bioRxiv">
        <title>Sequencing and chromosome-scale assembly of the giantPleurodeles waltlgenome.</title>
        <authorList>
            <person name="Brown T."/>
            <person name="Elewa A."/>
            <person name="Iarovenko S."/>
            <person name="Subramanian E."/>
            <person name="Araus A.J."/>
            <person name="Petzold A."/>
            <person name="Susuki M."/>
            <person name="Suzuki K.-i.T."/>
            <person name="Hayashi T."/>
            <person name="Toyoda A."/>
            <person name="Oliveira C."/>
            <person name="Osipova E."/>
            <person name="Leigh N.D."/>
            <person name="Simon A."/>
            <person name="Yun M.H."/>
        </authorList>
    </citation>
    <scope>NUCLEOTIDE SEQUENCE</scope>
    <source>
        <strain evidence="1">20211129_DDA</strain>
        <tissue evidence="1">Liver</tissue>
    </source>
</reference>
<evidence type="ECO:0000313" key="1">
    <source>
        <dbReference type="EMBL" id="KAJ1161238.1"/>
    </source>
</evidence>
<comment type="caution">
    <text evidence="1">The sequence shown here is derived from an EMBL/GenBank/DDBJ whole genome shotgun (WGS) entry which is preliminary data.</text>
</comment>
<name>A0AAV7SDN7_PLEWA</name>
<gene>
    <name evidence="1" type="ORF">NDU88_001725</name>
</gene>
<accession>A0AAV7SDN7</accession>
<proteinExistence type="predicted"/>
<protein>
    <recommendedName>
        <fullName evidence="3">Secreted protein</fullName>
    </recommendedName>
</protein>
<dbReference type="AlphaFoldDB" id="A0AAV7SDN7"/>
<evidence type="ECO:0008006" key="3">
    <source>
        <dbReference type="Google" id="ProtNLM"/>
    </source>
</evidence>